<dbReference type="EMBL" id="LAZR01054439">
    <property type="protein sequence ID" value="KKK78558.1"/>
    <property type="molecule type" value="Genomic_DNA"/>
</dbReference>
<comment type="caution">
    <text evidence="1">The sequence shown here is derived from an EMBL/GenBank/DDBJ whole genome shotgun (WGS) entry which is preliminary data.</text>
</comment>
<proteinExistence type="predicted"/>
<accession>A0A0F8YB09</accession>
<feature type="non-terminal residue" evidence="1">
    <location>
        <position position="1"/>
    </location>
</feature>
<protein>
    <submittedName>
        <fullName evidence="1">Uncharacterized protein</fullName>
    </submittedName>
</protein>
<organism evidence="1">
    <name type="scientific">marine sediment metagenome</name>
    <dbReference type="NCBI Taxonomy" id="412755"/>
    <lineage>
        <taxon>unclassified sequences</taxon>
        <taxon>metagenomes</taxon>
        <taxon>ecological metagenomes</taxon>
    </lineage>
</organism>
<sequence length="142" mass="17668">LKKRRKEMKIKYNKEYRKKNRLKMNKYDNQYKKRRKEEDPEYRMGRILRHYFRQTLLTYTKTGKIMPSNSYGINFKAITRHLKPLPKDFSKYHVHHIRPLHTFNFINKDGSTNLKEVKKAWEPKNLKLLTIEEHRRINHWKL</sequence>
<name>A0A0F8YB09_9ZZZZ</name>
<evidence type="ECO:0000313" key="1">
    <source>
        <dbReference type="EMBL" id="KKK78558.1"/>
    </source>
</evidence>
<reference evidence="1" key="1">
    <citation type="journal article" date="2015" name="Nature">
        <title>Complex archaea that bridge the gap between prokaryotes and eukaryotes.</title>
        <authorList>
            <person name="Spang A."/>
            <person name="Saw J.H."/>
            <person name="Jorgensen S.L."/>
            <person name="Zaremba-Niedzwiedzka K."/>
            <person name="Martijn J."/>
            <person name="Lind A.E."/>
            <person name="van Eijk R."/>
            <person name="Schleper C."/>
            <person name="Guy L."/>
            <person name="Ettema T.J."/>
        </authorList>
    </citation>
    <scope>NUCLEOTIDE SEQUENCE</scope>
</reference>
<dbReference type="AlphaFoldDB" id="A0A0F8YB09"/>
<gene>
    <name evidence="1" type="ORF">LCGC14_2842350</name>
</gene>